<dbReference type="Proteomes" id="UP000323506">
    <property type="component" value="Chromosome A05"/>
</dbReference>
<evidence type="ECO:0000313" key="1">
    <source>
        <dbReference type="EMBL" id="TYH20901.1"/>
    </source>
</evidence>
<dbReference type="EMBL" id="CM017692">
    <property type="protein sequence ID" value="TYH20901.1"/>
    <property type="molecule type" value="Genomic_DNA"/>
</dbReference>
<gene>
    <name evidence="1" type="ORF">ES288_A05G465500v1</name>
</gene>
<accession>A0A5D2GSE2</accession>
<evidence type="ECO:0000313" key="2">
    <source>
        <dbReference type="Proteomes" id="UP000323506"/>
    </source>
</evidence>
<protein>
    <submittedName>
        <fullName evidence="1">Uncharacterized protein</fullName>
    </submittedName>
</protein>
<proteinExistence type="predicted"/>
<sequence>MQGGASKVNSLIMRHRCGQNPKLVPLYSPYHYLYE</sequence>
<reference evidence="1 2" key="1">
    <citation type="submission" date="2019-06" db="EMBL/GenBank/DDBJ databases">
        <title>WGS assembly of Gossypium darwinii.</title>
        <authorList>
            <person name="Chen Z.J."/>
            <person name="Sreedasyam A."/>
            <person name="Ando A."/>
            <person name="Song Q."/>
            <person name="De L."/>
            <person name="Hulse-Kemp A."/>
            <person name="Ding M."/>
            <person name="Ye W."/>
            <person name="Kirkbride R."/>
            <person name="Jenkins J."/>
            <person name="Plott C."/>
            <person name="Lovell J."/>
            <person name="Lin Y.-M."/>
            <person name="Vaughn R."/>
            <person name="Liu B."/>
            <person name="Li W."/>
            <person name="Simpson S."/>
            <person name="Scheffler B."/>
            <person name="Saski C."/>
            <person name="Grover C."/>
            <person name="Hu G."/>
            <person name="Conover J."/>
            <person name="Carlson J."/>
            <person name="Shu S."/>
            <person name="Boston L."/>
            <person name="Williams M."/>
            <person name="Peterson D."/>
            <person name="Mcgee K."/>
            <person name="Jones D."/>
            <person name="Wendel J."/>
            <person name="Stelly D."/>
            <person name="Grimwood J."/>
            <person name="Schmutz J."/>
        </authorList>
    </citation>
    <scope>NUCLEOTIDE SEQUENCE [LARGE SCALE GENOMIC DNA]</scope>
    <source>
        <strain evidence="1">1808015.09</strain>
    </source>
</reference>
<name>A0A5D2GSE2_GOSDA</name>
<keyword evidence="2" id="KW-1185">Reference proteome</keyword>
<dbReference type="AlphaFoldDB" id="A0A5D2GSE2"/>
<organism evidence="1 2">
    <name type="scientific">Gossypium darwinii</name>
    <name type="common">Darwin's cotton</name>
    <name type="synonym">Gossypium barbadense var. darwinii</name>
    <dbReference type="NCBI Taxonomy" id="34276"/>
    <lineage>
        <taxon>Eukaryota</taxon>
        <taxon>Viridiplantae</taxon>
        <taxon>Streptophyta</taxon>
        <taxon>Embryophyta</taxon>
        <taxon>Tracheophyta</taxon>
        <taxon>Spermatophyta</taxon>
        <taxon>Magnoliopsida</taxon>
        <taxon>eudicotyledons</taxon>
        <taxon>Gunneridae</taxon>
        <taxon>Pentapetalae</taxon>
        <taxon>rosids</taxon>
        <taxon>malvids</taxon>
        <taxon>Malvales</taxon>
        <taxon>Malvaceae</taxon>
        <taxon>Malvoideae</taxon>
        <taxon>Gossypium</taxon>
    </lineage>
</organism>